<name>A0A5S6R3E2_TRIMR</name>
<protein>
    <submittedName>
        <fullName evidence="9">RNA helicase</fullName>
    </submittedName>
</protein>
<dbReference type="Pfam" id="PF00271">
    <property type="entry name" value="Helicase_C"/>
    <property type="match status" value="1"/>
</dbReference>
<dbReference type="CDD" id="cd18787">
    <property type="entry name" value="SF2_C_DEAD"/>
    <property type="match status" value="1"/>
</dbReference>
<dbReference type="Proteomes" id="UP000046395">
    <property type="component" value="Unassembled WGS sequence"/>
</dbReference>
<proteinExistence type="inferred from homology"/>
<dbReference type="STRING" id="70415.A0A5S6R3E2"/>
<dbReference type="Gene3D" id="3.40.50.300">
    <property type="entry name" value="P-loop containing nucleotide triphosphate hydrolases"/>
    <property type="match status" value="2"/>
</dbReference>
<keyword evidence="2 5" id="KW-0378">Hydrolase</keyword>
<evidence type="ECO:0000256" key="4">
    <source>
        <dbReference type="ARBA" id="ARBA00022840"/>
    </source>
</evidence>
<dbReference type="InterPro" id="IPR050079">
    <property type="entry name" value="DEAD_box_RNA_helicase"/>
</dbReference>
<dbReference type="AlphaFoldDB" id="A0A5S6R3E2"/>
<dbReference type="PANTHER" id="PTHR47959:SF1">
    <property type="entry name" value="ATP-DEPENDENT RNA HELICASE DBPA"/>
    <property type="match status" value="1"/>
</dbReference>
<keyword evidence="1 5" id="KW-0547">Nucleotide-binding</keyword>
<feature type="domain" description="Helicase C-terminal" evidence="7">
    <location>
        <begin position="285"/>
        <end position="440"/>
    </location>
</feature>
<comment type="similarity">
    <text evidence="5">Belongs to the DEAD box helicase family.</text>
</comment>
<dbReference type="InterPro" id="IPR001650">
    <property type="entry name" value="Helicase_C-like"/>
</dbReference>
<dbReference type="SMART" id="SM00490">
    <property type="entry name" value="HELICc"/>
    <property type="match status" value="1"/>
</dbReference>
<reference evidence="9" key="1">
    <citation type="submission" date="2019-12" db="UniProtKB">
        <authorList>
            <consortium name="WormBaseParasite"/>
        </authorList>
    </citation>
    <scope>IDENTIFICATION</scope>
</reference>
<dbReference type="SMART" id="SM00487">
    <property type="entry name" value="DEXDc"/>
    <property type="match status" value="1"/>
</dbReference>
<evidence type="ECO:0000256" key="5">
    <source>
        <dbReference type="RuleBase" id="RU000492"/>
    </source>
</evidence>
<organism evidence="8 9">
    <name type="scientific">Trichuris muris</name>
    <name type="common">Mouse whipworm</name>
    <dbReference type="NCBI Taxonomy" id="70415"/>
    <lineage>
        <taxon>Eukaryota</taxon>
        <taxon>Metazoa</taxon>
        <taxon>Ecdysozoa</taxon>
        <taxon>Nematoda</taxon>
        <taxon>Enoplea</taxon>
        <taxon>Dorylaimia</taxon>
        <taxon>Trichinellida</taxon>
        <taxon>Trichuridae</taxon>
        <taxon>Trichuris</taxon>
    </lineage>
</organism>
<dbReference type="InterPro" id="IPR000629">
    <property type="entry name" value="RNA-helicase_DEAD-box_CS"/>
</dbReference>
<dbReference type="InterPro" id="IPR011545">
    <property type="entry name" value="DEAD/DEAH_box_helicase_dom"/>
</dbReference>
<dbReference type="GO" id="GO:0005524">
    <property type="term" value="F:ATP binding"/>
    <property type="evidence" value="ECO:0007669"/>
    <property type="project" value="UniProtKB-KW"/>
</dbReference>
<evidence type="ECO:0000256" key="2">
    <source>
        <dbReference type="ARBA" id="ARBA00022801"/>
    </source>
</evidence>
<dbReference type="InterPro" id="IPR014001">
    <property type="entry name" value="Helicase_ATP-bd"/>
</dbReference>
<evidence type="ECO:0000313" key="9">
    <source>
        <dbReference type="WBParaSite" id="TMUE_3000013948.1"/>
    </source>
</evidence>
<dbReference type="PROSITE" id="PS51192">
    <property type="entry name" value="HELICASE_ATP_BIND_1"/>
    <property type="match status" value="1"/>
</dbReference>
<keyword evidence="4 5" id="KW-0067">ATP-binding</keyword>
<dbReference type="PROSITE" id="PS51194">
    <property type="entry name" value="HELICASE_CTER"/>
    <property type="match status" value="1"/>
</dbReference>
<keyword evidence="3 5" id="KW-0347">Helicase</keyword>
<sequence>MTCHVQNVALDKPADLCSVMVRPGDSSRETEQALPVYNFHFVQNILRSGIEDRDVGILSVCSEEALGLYGIYNYPYQSPSYIQGAVIPAILEEPQKDIVVQSQNGTGKTAAFAVSILQKIDVGRACPQCLCLTPTYELAVQVAMVIQKLGAFLSGLRVAMAVRDDDDRTFRNKDPITDHVIVGTPGTVLRWSASRLNYSSMALFVVDEADEMINTSSLGGQTTSISSFLPRSCQKLFFSATLDDMTLSFVRIISRHPTVFRLREEELTLRHVYQFYIRCANDVDKFDAIVDVYGSMIIGQCMIFCRTRRGAHELWCRMNNLGHAVCLLTAELSVAERANRIRSFRNGTTRVLIVTNVCARGIDVPYVNLVVNYDVPMLSDGSADFKSYLHRIGRSGRFGMSGVALTFVQSESEVRLVRDIGNHFGKPIEYLRRDKLKDIDELVEPDI</sequence>
<evidence type="ECO:0000313" key="8">
    <source>
        <dbReference type="Proteomes" id="UP000046395"/>
    </source>
</evidence>
<dbReference type="SUPFAM" id="SSF52540">
    <property type="entry name" value="P-loop containing nucleoside triphosphate hydrolases"/>
    <property type="match status" value="1"/>
</dbReference>
<dbReference type="GO" id="GO:0003724">
    <property type="term" value="F:RNA helicase activity"/>
    <property type="evidence" value="ECO:0007669"/>
    <property type="project" value="TreeGrafter"/>
</dbReference>
<dbReference type="WBParaSite" id="TMUE_3000013948.1">
    <property type="protein sequence ID" value="TMUE_3000013948.1"/>
    <property type="gene ID" value="WBGene00287546"/>
</dbReference>
<accession>A0A5S6R3E2</accession>
<evidence type="ECO:0000259" key="6">
    <source>
        <dbReference type="PROSITE" id="PS51192"/>
    </source>
</evidence>
<feature type="domain" description="Helicase ATP-binding" evidence="6">
    <location>
        <begin position="89"/>
        <end position="260"/>
    </location>
</feature>
<keyword evidence="8" id="KW-1185">Reference proteome</keyword>
<dbReference type="InterPro" id="IPR027417">
    <property type="entry name" value="P-loop_NTPase"/>
</dbReference>
<dbReference type="GO" id="GO:0003676">
    <property type="term" value="F:nucleic acid binding"/>
    <property type="evidence" value="ECO:0007669"/>
    <property type="project" value="InterPro"/>
</dbReference>
<evidence type="ECO:0000259" key="7">
    <source>
        <dbReference type="PROSITE" id="PS51194"/>
    </source>
</evidence>
<evidence type="ECO:0000256" key="3">
    <source>
        <dbReference type="ARBA" id="ARBA00022806"/>
    </source>
</evidence>
<dbReference type="GO" id="GO:0043186">
    <property type="term" value="C:P granule"/>
    <property type="evidence" value="ECO:0007669"/>
    <property type="project" value="UniProtKB-ARBA"/>
</dbReference>
<dbReference type="Pfam" id="PF00270">
    <property type="entry name" value="DEAD"/>
    <property type="match status" value="1"/>
</dbReference>
<evidence type="ECO:0000256" key="1">
    <source>
        <dbReference type="ARBA" id="ARBA00022741"/>
    </source>
</evidence>
<dbReference type="GO" id="GO:0016787">
    <property type="term" value="F:hydrolase activity"/>
    <property type="evidence" value="ECO:0007669"/>
    <property type="project" value="UniProtKB-KW"/>
</dbReference>
<dbReference type="PROSITE" id="PS00039">
    <property type="entry name" value="DEAD_ATP_HELICASE"/>
    <property type="match status" value="1"/>
</dbReference>
<dbReference type="GO" id="GO:0005829">
    <property type="term" value="C:cytosol"/>
    <property type="evidence" value="ECO:0007669"/>
    <property type="project" value="TreeGrafter"/>
</dbReference>
<dbReference type="PANTHER" id="PTHR47959">
    <property type="entry name" value="ATP-DEPENDENT RNA HELICASE RHLE-RELATED"/>
    <property type="match status" value="1"/>
</dbReference>